<feature type="region of interest" description="Disordered" evidence="1">
    <location>
        <begin position="53"/>
        <end position="75"/>
    </location>
</feature>
<keyword evidence="3" id="KW-1185">Reference proteome</keyword>
<feature type="compositionally biased region" description="Basic and acidic residues" evidence="1">
    <location>
        <begin position="53"/>
        <end position="66"/>
    </location>
</feature>
<name>A0ABQ3MXD0_9PSEU</name>
<protein>
    <submittedName>
        <fullName evidence="2">Uncharacterized protein</fullName>
    </submittedName>
</protein>
<dbReference type="EMBL" id="BNAR01000018">
    <property type="protein sequence ID" value="GHH57863.1"/>
    <property type="molecule type" value="Genomic_DNA"/>
</dbReference>
<dbReference type="Proteomes" id="UP000605568">
    <property type="component" value="Unassembled WGS sequence"/>
</dbReference>
<reference evidence="3" key="1">
    <citation type="journal article" date="2019" name="Int. J. Syst. Evol. Microbiol.">
        <title>The Global Catalogue of Microorganisms (GCM) 10K type strain sequencing project: providing services to taxonomists for standard genome sequencing and annotation.</title>
        <authorList>
            <consortium name="The Broad Institute Genomics Platform"/>
            <consortium name="The Broad Institute Genome Sequencing Center for Infectious Disease"/>
            <person name="Wu L."/>
            <person name="Ma J."/>
        </authorList>
    </citation>
    <scope>NUCLEOTIDE SEQUENCE [LARGE SCALE GENOMIC DNA]</scope>
    <source>
        <strain evidence="3">CGMCC 4.7367</strain>
    </source>
</reference>
<sequence>MTNALVCTAQRLDGEPCWLRVHDSRVHLARDMRWFTLPDPKWTNVDLAGDELRDAPDALKSPDHHQASMSAFHSP</sequence>
<proteinExistence type="predicted"/>
<dbReference type="RefSeq" id="WP_191304458.1">
    <property type="nucleotide sequence ID" value="NZ_BNAR01000018.1"/>
</dbReference>
<evidence type="ECO:0000256" key="1">
    <source>
        <dbReference type="SAM" id="MobiDB-lite"/>
    </source>
</evidence>
<accession>A0ABQ3MXD0</accession>
<gene>
    <name evidence="2" type="ORF">GCM10017774_78280</name>
</gene>
<comment type="caution">
    <text evidence="2">The sequence shown here is derived from an EMBL/GenBank/DDBJ whole genome shotgun (WGS) entry which is preliminary data.</text>
</comment>
<evidence type="ECO:0000313" key="2">
    <source>
        <dbReference type="EMBL" id="GHH57863.1"/>
    </source>
</evidence>
<evidence type="ECO:0000313" key="3">
    <source>
        <dbReference type="Proteomes" id="UP000605568"/>
    </source>
</evidence>
<organism evidence="2 3">
    <name type="scientific">Lentzea cavernae</name>
    <dbReference type="NCBI Taxonomy" id="2020703"/>
    <lineage>
        <taxon>Bacteria</taxon>
        <taxon>Bacillati</taxon>
        <taxon>Actinomycetota</taxon>
        <taxon>Actinomycetes</taxon>
        <taxon>Pseudonocardiales</taxon>
        <taxon>Pseudonocardiaceae</taxon>
        <taxon>Lentzea</taxon>
    </lineage>
</organism>